<dbReference type="HOGENOM" id="CLU_908187_0_0_0"/>
<keyword evidence="1" id="KW-0472">Membrane</keyword>
<feature type="transmembrane region" description="Helical" evidence="1">
    <location>
        <begin position="105"/>
        <end position="125"/>
    </location>
</feature>
<feature type="transmembrane region" description="Helical" evidence="1">
    <location>
        <begin position="241"/>
        <end position="262"/>
    </location>
</feature>
<keyword evidence="1" id="KW-1133">Transmembrane helix</keyword>
<keyword evidence="3" id="KW-1185">Reference proteome</keyword>
<feature type="transmembrane region" description="Helical" evidence="1">
    <location>
        <begin position="268"/>
        <end position="286"/>
    </location>
</feature>
<gene>
    <name evidence="2" type="ordered locus">Cabther_A0740</name>
</gene>
<dbReference type="STRING" id="981222.Cabther_A0740"/>
<dbReference type="AlphaFoldDB" id="G2LGZ7"/>
<feature type="transmembrane region" description="Helical" evidence="1">
    <location>
        <begin position="187"/>
        <end position="206"/>
    </location>
</feature>
<evidence type="ECO:0000256" key="1">
    <source>
        <dbReference type="SAM" id="Phobius"/>
    </source>
</evidence>
<keyword evidence="1" id="KW-0812">Transmembrane</keyword>
<dbReference type="EMBL" id="CP002514">
    <property type="protein sequence ID" value="AEP11497.1"/>
    <property type="molecule type" value="Genomic_DNA"/>
</dbReference>
<dbReference type="KEGG" id="ctm:Cabther_A0740"/>
<evidence type="ECO:0000313" key="2">
    <source>
        <dbReference type="EMBL" id="AEP11497.1"/>
    </source>
</evidence>
<sequence length="306" mass="33930">MYPTRVLLILHRVSVKCFLMLPALLSDSLRRATSGAKWALLLTLVNLGLSVLALLPVILWLNAVNSASLFAERLLKDTLDIEWLFVALRIGKSAFPIRLAITSGLALLIGYLIITFLSGGIIATFAPREAPRAFWADCRRYVLPLLAAGLLTGLLLAIAGGVLVLSWGPLYSLVTENQTTPWRADLMQWLGLGTGLAMFWSIHLVMDYLKLALVVHAPQRSWKGRLRAWWGLFVHRPGTTIGLYLATTLLWLLVIGSLLWLMGQVTPVTWFSAALLVLLSQMLVFARHWVRLVFIAGGCRLLETVP</sequence>
<organism evidence="2 3">
    <name type="scientific">Chloracidobacterium thermophilum (strain B)</name>
    <dbReference type="NCBI Taxonomy" id="981222"/>
    <lineage>
        <taxon>Bacteria</taxon>
        <taxon>Pseudomonadati</taxon>
        <taxon>Acidobacteriota</taxon>
        <taxon>Terriglobia</taxon>
        <taxon>Terriglobales</taxon>
        <taxon>Acidobacteriaceae</taxon>
        <taxon>Chloracidobacterium</taxon>
    </lineage>
</organism>
<feature type="transmembrane region" description="Helical" evidence="1">
    <location>
        <begin position="145"/>
        <end position="167"/>
    </location>
</feature>
<reference evidence="2 3" key="1">
    <citation type="journal article" date="2012" name="Environ. Microbiol.">
        <title>Complete genome of Candidatus Chloracidobacterium thermophilum, a chlorophyll-based photoheterotroph belonging to the phylum Acidobacteria.</title>
        <authorList>
            <person name="Garcia Costas A.M."/>
            <person name="Liu Z."/>
            <person name="Tomsho L.P."/>
            <person name="Schuster S.C."/>
            <person name="Ward D.M."/>
            <person name="Bryant D.A."/>
        </authorList>
    </citation>
    <scope>NUCLEOTIDE SEQUENCE [LARGE SCALE GENOMIC DNA]</scope>
    <source>
        <strain evidence="2 3">B</strain>
    </source>
</reference>
<evidence type="ECO:0000313" key="3">
    <source>
        <dbReference type="Proteomes" id="UP000006791"/>
    </source>
</evidence>
<name>G2LGZ7_CHLTF</name>
<feature type="transmembrane region" description="Helical" evidence="1">
    <location>
        <begin position="38"/>
        <end position="61"/>
    </location>
</feature>
<dbReference type="Proteomes" id="UP000006791">
    <property type="component" value="Chromosome 1"/>
</dbReference>
<accession>G2LGZ7</accession>
<protein>
    <submittedName>
        <fullName evidence="2">Uncharacterized protein</fullName>
    </submittedName>
</protein>
<proteinExistence type="predicted"/>